<gene>
    <name evidence="10" type="primary">fluC</name>
    <name evidence="10" type="synonym">crcB</name>
    <name evidence="11" type="ORF">UN64_09200</name>
</gene>
<evidence type="ECO:0000256" key="4">
    <source>
        <dbReference type="ARBA" id="ARBA00022989"/>
    </source>
</evidence>
<dbReference type="PANTHER" id="PTHR28259">
    <property type="entry name" value="FLUORIDE EXPORT PROTEIN 1-RELATED"/>
    <property type="match status" value="1"/>
</dbReference>
<evidence type="ECO:0000256" key="8">
    <source>
        <dbReference type="ARBA" id="ARBA00035585"/>
    </source>
</evidence>
<dbReference type="GO" id="GO:0140114">
    <property type="term" value="P:cellular detoxification of fluoride"/>
    <property type="evidence" value="ECO:0007669"/>
    <property type="project" value="UniProtKB-UniRule"/>
</dbReference>
<evidence type="ECO:0000256" key="5">
    <source>
        <dbReference type="ARBA" id="ARBA00023136"/>
    </source>
</evidence>
<dbReference type="Pfam" id="PF02537">
    <property type="entry name" value="CRCB"/>
    <property type="match status" value="1"/>
</dbReference>
<evidence type="ECO:0000313" key="12">
    <source>
        <dbReference type="Proteomes" id="UP000188597"/>
    </source>
</evidence>
<evidence type="ECO:0000256" key="9">
    <source>
        <dbReference type="ARBA" id="ARBA00049940"/>
    </source>
</evidence>
<evidence type="ECO:0000256" key="7">
    <source>
        <dbReference type="ARBA" id="ARBA00035120"/>
    </source>
</evidence>
<dbReference type="RefSeq" id="WP_077361949.1">
    <property type="nucleotide sequence ID" value="NZ_MQMF01000002.1"/>
</dbReference>
<dbReference type="NCBIfam" id="TIGR00494">
    <property type="entry name" value="crcB"/>
    <property type="match status" value="1"/>
</dbReference>
<evidence type="ECO:0000313" key="11">
    <source>
        <dbReference type="EMBL" id="OOE12278.1"/>
    </source>
</evidence>
<comment type="catalytic activity">
    <reaction evidence="8">
        <text>fluoride(in) = fluoride(out)</text>
        <dbReference type="Rhea" id="RHEA:76159"/>
        <dbReference type="ChEBI" id="CHEBI:17051"/>
    </reaction>
    <physiologicalReaction direction="left-to-right" evidence="8">
        <dbReference type="Rhea" id="RHEA:76160"/>
    </physiologicalReaction>
</comment>
<dbReference type="OrthoDB" id="9815830at2"/>
<feature type="transmembrane region" description="Helical" evidence="10">
    <location>
        <begin position="92"/>
        <end position="114"/>
    </location>
</feature>
<dbReference type="AlphaFoldDB" id="A0A1V3G788"/>
<accession>A0A1V3G788</accession>
<dbReference type="GO" id="GO:0005886">
    <property type="term" value="C:plasma membrane"/>
    <property type="evidence" value="ECO:0007669"/>
    <property type="project" value="UniProtKB-SubCell"/>
</dbReference>
<dbReference type="EMBL" id="MQMF01000002">
    <property type="protein sequence ID" value="OOE12278.1"/>
    <property type="molecule type" value="Genomic_DNA"/>
</dbReference>
<name>A0A1V3G788_9BACL</name>
<keyword evidence="4 10" id="KW-1133">Transmembrane helix</keyword>
<evidence type="ECO:0000256" key="3">
    <source>
        <dbReference type="ARBA" id="ARBA00022692"/>
    </source>
</evidence>
<dbReference type="HAMAP" id="MF_00454">
    <property type="entry name" value="FluC"/>
    <property type="match status" value="1"/>
</dbReference>
<dbReference type="GO" id="GO:0046872">
    <property type="term" value="F:metal ion binding"/>
    <property type="evidence" value="ECO:0007669"/>
    <property type="project" value="UniProtKB-KW"/>
</dbReference>
<keyword evidence="10" id="KW-0479">Metal-binding</keyword>
<keyword evidence="10" id="KW-0406">Ion transport</keyword>
<reference evidence="11 12" key="1">
    <citation type="submission" date="2016-11" db="EMBL/GenBank/DDBJ databases">
        <authorList>
            <person name="Jaros S."/>
            <person name="Januszkiewicz K."/>
            <person name="Wedrychowicz H."/>
        </authorList>
    </citation>
    <scope>NUCLEOTIDE SEQUENCE [LARGE SCALE GENOMIC DNA]</scope>
    <source>
        <strain evidence="11 12">Con a/3</strain>
    </source>
</reference>
<keyword evidence="3 10" id="KW-0812">Transmembrane</keyword>
<evidence type="ECO:0000256" key="10">
    <source>
        <dbReference type="HAMAP-Rule" id="MF_00454"/>
    </source>
</evidence>
<keyword evidence="6 10" id="KW-0407">Ion channel</keyword>
<comment type="subcellular location">
    <subcellularLocation>
        <location evidence="1 10">Cell membrane</location>
        <topology evidence="1 10">Multi-pass membrane protein</topology>
    </subcellularLocation>
</comment>
<organism evidence="11 12">
    <name type="scientific">Fictibacillus arsenicus</name>
    <dbReference type="NCBI Taxonomy" id="255247"/>
    <lineage>
        <taxon>Bacteria</taxon>
        <taxon>Bacillati</taxon>
        <taxon>Bacillota</taxon>
        <taxon>Bacilli</taxon>
        <taxon>Bacillales</taxon>
        <taxon>Fictibacillaceae</taxon>
        <taxon>Fictibacillus</taxon>
    </lineage>
</organism>
<proteinExistence type="inferred from homology"/>
<keyword evidence="10" id="KW-0915">Sodium</keyword>
<feature type="binding site" evidence="10">
    <location>
        <position position="75"/>
    </location>
    <ligand>
        <name>Na(+)</name>
        <dbReference type="ChEBI" id="CHEBI:29101"/>
        <note>structural</note>
    </ligand>
</feature>
<feature type="transmembrane region" description="Helical" evidence="10">
    <location>
        <begin position="5"/>
        <end position="25"/>
    </location>
</feature>
<evidence type="ECO:0000256" key="1">
    <source>
        <dbReference type="ARBA" id="ARBA00004651"/>
    </source>
</evidence>
<dbReference type="Proteomes" id="UP000188597">
    <property type="component" value="Unassembled WGS sequence"/>
</dbReference>
<keyword evidence="2 10" id="KW-1003">Cell membrane</keyword>
<dbReference type="InterPro" id="IPR003691">
    <property type="entry name" value="FluC"/>
</dbReference>
<dbReference type="PANTHER" id="PTHR28259:SF1">
    <property type="entry name" value="FLUORIDE EXPORT PROTEIN 1-RELATED"/>
    <property type="match status" value="1"/>
</dbReference>
<comment type="function">
    <text evidence="9 10">Fluoride-specific ion channel. Important for reducing fluoride concentration in the cell, thus reducing its toxicity.</text>
</comment>
<evidence type="ECO:0000256" key="6">
    <source>
        <dbReference type="ARBA" id="ARBA00023303"/>
    </source>
</evidence>
<keyword evidence="5 10" id="KW-0472">Membrane</keyword>
<sequence>MKIAAIAAGGMIGAVLRFWIGILLYQPHAQFPFPTLMINLIGSFILGWFIVHGSQLVKNKTLVLGIQTGFLGSFTTFSTFNAEIVLLIDHGLYSVAIQYFLISAAMGIGAVLLGMKYGSVLLRKEGAEQ</sequence>
<feature type="binding site" evidence="10">
    <location>
        <position position="72"/>
    </location>
    <ligand>
        <name>Na(+)</name>
        <dbReference type="ChEBI" id="CHEBI:29101"/>
        <note>structural</note>
    </ligand>
</feature>
<evidence type="ECO:0000256" key="2">
    <source>
        <dbReference type="ARBA" id="ARBA00022475"/>
    </source>
</evidence>
<comment type="caution">
    <text evidence="11">The sequence shown here is derived from an EMBL/GenBank/DDBJ whole genome shotgun (WGS) entry which is preliminary data.</text>
</comment>
<feature type="transmembrane region" description="Helical" evidence="10">
    <location>
        <begin position="31"/>
        <end position="50"/>
    </location>
</feature>
<comment type="activity regulation">
    <text evidence="10">Na(+) is not transported, but it plays an essential structural role and its presence is essential for fluoride channel function.</text>
</comment>
<feature type="transmembrane region" description="Helical" evidence="10">
    <location>
        <begin position="62"/>
        <end position="80"/>
    </location>
</feature>
<keyword evidence="10" id="KW-0813">Transport</keyword>
<dbReference type="GO" id="GO:0062054">
    <property type="term" value="F:fluoride channel activity"/>
    <property type="evidence" value="ECO:0007669"/>
    <property type="project" value="UniProtKB-UniRule"/>
</dbReference>
<comment type="similarity">
    <text evidence="7 10">Belongs to the fluoride channel Fluc/FEX (TC 1.A.43) family.</text>
</comment>
<protein>
    <recommendedName>
        <fullName evidence="10">Fluoride-specific ion channel FluC</fullName>
    </recommendedName>
</protein>